<reference evidence="2 3" key="1">
    <citation type="submission" date="2016-08" db="EMBL/GenBank/DDBJ databases">
        <title>Whole genome shotgun sequence of Pichia membranifaciens KS47-1.</title>
        <authorList>
            <person name="Konishi M."/>
            <person name="Ishida M."/>
            <person name="Arakawa T."/>
            <person name="Kato Y."/>
            <person name="Horiuchi J."/>
        </authorList>
    </citation>
    <scope>NUCLEOTIDE SEQUENCE [LARGE SCALE GENOMIC DNA]</scope>
    <source>
        <strain evidence="2 3">KS47-1</strain>
    </source>
</reference>
<accession>A0A1Q2YKI3</accession>
<evidence type="ECO:0000313" key="2">
    <source>
        <dbReference type="EMBL" id="GAV30052.1"/>
    </source>
</evidence>
<comment type="caution">
    <text evidence="2">The sequence shown here is derived from an EMBL/GenBank/DDBJ whole genome shotgun (WGS) entry which is preliminary data.</text>
</comment>
<feature type="region of interest" description="Disordered" evidence="1">
    <location>
        <begin position="1"/>
        <end position="34"/>
    </location>
</feature>
<evidence type="ECO:0000313" key="3">
    <source>
        <dbReference type="Proteomes" id="UP000186136"/>
    </source>
</evidence>
<sequence length="183" mass="18858">MFARAVGGKPAHAAAVGSEEAPVGSKEGLVDGPPAELGHPEHRGGDHVLPGVYLRVAMVEEGDVEADCADPVDLQPELVPRCTEVGVGEDGEDGQEHEGRNTVSEEVFVGLEPGQSSPATLPDGLHVEGDGMDPSEEAADGGDPPMVDVELLVGDVCELGDEVGLAREDEQKGDQGNCFLAAM</sequence>
<feature type="region of interest" description="Disordered" evidence="1">
    <location>
        <begin position="84"/>
        <end position="103"/>
    </location>
</feature>
<gene>
    <name evidence="2" type="ORF">PMKS-003558</name>
</gene>
<organism evidence="2 3">
    <name type="scientific">Pichia membranifaciens</name>
    <dbReference type="NCBI Taxonomy" id="4926"/>
    <lineage>
        <taxon>Eukaryota</taxon>
        <taxon>Fungi</taxon>
        <taxon>Dikarya</taxon>
        <taxon>Ascomycota</taxon>
        <taxon>Saccharomycotina</taxon>
        <taxon>Pichiomycetes</taxon>
        <taxon>Pichiales</taxon>
        <taxon>Pichiaceae</taxon>
        <taxon>Pichia</taxon>
    </lineage>
</organism>
<proteinExistence type="predicted"/>
<evidence type="ECO:0000256" key="1">
    <source>
        <dbReference type="SAM" id="MobiDB-lite"/>
    </source>
</evidence>
<feature type="region of interest" description="Disordered" evidence="1">
    <location>
        <begin position="113"/>
        <end position="144"/>
    </location>
</feature>
<dbReference type="Proteomes" id="UP000186136">
    <property type="component" value="Unassembled WGS sequence"/>
</dbReference>
<name>A0A1Q2YKI3_9ASCO</name>
<feature type="compositionally biased region" description="Acidic residues" evidence="1">
    <location>
        <begin position="130"/>
        <end position="140"/>
    </location>
</feature>
<dbReference type="EMBL" id="BDGI01000157">
    <property type="protein sequence ID" value="GAV30052.1"/>
    <property type="molecule type" value="Genomic_DNA"/>
</dbReference>
<protein>
    <submittedName>
        <fullName evidence="2">Uncharacterized protein</fullName>
    </submittedName>
</protein>
<keyword evidence="3" id="KW-1185">Reference proteome</keyword>
<dbReference type="AlphaFoldDB" id="A0A1Q2YKI3"/>